<evidence type="ECO:0008006" key="3">
    <source>
        <dbReference type="Google" id="ProtNLM"/>
    </source>
</evidence>
<dbReference type="PATRIC" id="fig|1006006.8.peg.1671"/>
<gene>
    <name evidence="1" type="ordered locus">Mcup_1668</name>
</gene>
<evidence type="ECO:0000313" key="1">
    <source>
        <dbReference type="EMBL" id="AEB95771.1"/>
    </source>
</evidence>
<dbReference type="InterPro" id="IPR002763">
    <property type="entry name" value="DUF72"/>
</dbReference>
<dbReference type="OrthoDB" id="35747at2157"/>
<protein>
    <recommendedName>
        <fullName evidence="3">DUF72 domain-containing protein</fullName>
    </recommendedName>
</protein>
<dbReference type="PANTHER" id="PTHR30348:SF4">
    <property type="entry name" value="DUF72 DOMAIN-CONTAINING PROTEIN"/>
    <property type="match status" value="1"/>
</dbReference>
<dbReference type="PANTHER" id="PTHR30348">
    <property type="entry name" value="UNCHARACTERIZED PROTEIN YECE"/>
    <property type="match status" value="1"/>
</dbReference>
<dbReference type="EMBL" id="CP002656">
    <property type="protein sequence ID" value="AEB95771.1"/>
    <property type="molecule type" value="Genomic_DNA"/>
</dbReference>
<dbReference type="eggNOG" id="arCOG04291">
    <property type="taxonomic scope" value="Archaea"/>
</dbReference>
<evidence type="ECO:0000313" key="2">
    <source>
        <dbReference type="Proteomes" id="UP000007812"/>
    </source>
</evidence>
<dbReference type="GeneID" id="10493857"/>
<dbReference type="STRING" id="1006006.Mcup_1668"/>
<reference evidence="1 2" key="1">
    <citation type="journal article" date="2011" name="J. Bacteriol.">
        <title>Complete genome sequence of Metallosphaera cuprina, a metal sulfide-oxidizing archaeon from a hot spring.</title>
        <authorList>
            <person name="Liu L.J."/>
            <person name="You X.Y."/>
            <person name="Zheng H."/>
            <person name="Wang S."/>
            <person name="Jiang C.Y."/>
            <person name="Liu S.J."/>
        </authorList>
    </citation>
    <scope>NUCLEOTIDE SEQUENCE [LARGE SCALE GENOMIC DNA]</scope>
    <source>
        <strain evidence="1 2">Ar-4</strain>
    </source>
</reference>
<dbReference type="AlphaFoldDB" id="F4G009"/>
<keyword evidence="2" id="KW-1185">Reference proteome</keyword>
<proteinExistence type="predicted"/>
<dbReference type="Gene3D" id="3.20.20.410">
    <property type="entry name" value="Protein of unknown function UPF0759"/>
    <property type="match status" value="1"/>
</dbReference>
<dbReference type="RefSeq" id="WP_013738269.1">
    <property type="nucleotide sequence ID" value="NC_015435.1"/>
</dbReference>
<sequence length="226" mass="26688">MKLFVGTSGWAYPWNKGRSLSWYVNNTPFNSIELNSSFYRIPDEVMIKRWATYKLTWSVKVHRKFTHVKRLKDVDLSDFFNVFKPLSPAFYLFQLPPSFKRNDENLERISKVAKWRNCIFEFRDESWLSDPPEGIPLVSIDSPIGSYVFPGRVVYLRIHGRSRWYFHEYSEGELLEIAERVKDQNPEEVYVFFNNDKFMLENGKTFLKIMKDRGLDSLGNQGGQDG</sequence>
<dbReference type="HOGENOM" id="CLU_046519_0_1_2"/>
<dbReference type="Pfam" id="PF01904">
    <property type="entry name" value="DUF72"/>
    <property type="match status" value="1"/>
</dbReference>
<dbReference type="SUPFAM" id="SSF117396">
    <property type="entry name" value="TM1631-like"/>
    <property type="match status" value="1"/>
</dbReference>
<dbReference type="KEGG" id="mcn:Mcup_1668"/>
<accession>F4G009</accession>
<dbReference type="Proteomes" id="UP000007812">
    <property type="component" value="Chromosome"/>
</dbReference>
<dbReference type="InterPro" id="IPR036520">
    <property type="entry name" value="UPF0759_sf"/>
</dbReference>
<organism evidence="1 2">
    <name type="scientific">Metallosphaera cuprina (strain Ar-4)</name>
    <dbReference type="NCBI Taxonomy" id="1006006"/>
    <lineage>
        <taxon>Archaea</taxon>
        <taxon>Thermoproteota</taxon>
        <taxon>Thermoprotei</taxon>
        <taxon>Sulfolobales</taxon>
        <taxon>Sulfolobaceae</taxon>
        <taxon>Metallosphaera</taxon>
    </lineage>
</organism>
<name>F4G009_METCR</name>